<feature type="domain" description="Plastocyanin-like" evidence="7">
    <location>
        <begin position="440"/>
        <end position="553"/>
    </location>
</feature>
<evidence type="ECO:0000256" key="5">
    <source>
        <dbReference type="SAM" id="SignalP"/>
    </source>
</evidence>
<keyword evidence="4" id="KW-0186">Copper</keyword>
<reference evidence="9" key="1">
    <citation type="submission" date="2021-12" db="EMBL/GenBank/DDBJ databases">
        <authorList>
            <person name="King R."/>
        </authorList>
    </citation>
    <scope>NUCLEOTIDE SEQUENCE</scope>
</reference>
<dbReference type="PANTHER" id="PTHR11709">
    <property type="entry name" value="MULTI-COPPER OXIDASE"/>
    <property type="match status" value="1"/>
</dbReference>
<evidence type="ECO:0000256" key="1">
    <source>
        <dbReference type="ARBA" id="ARBA00010609"/>
    </source>
</evidence>
<gene>
    <name evidence="9" type="ORF">CHILSU_LOCUS9745</name>
</gene>
<evidence type="ECO:0000256" key="3">
    <source>
        <dbReference type="ARBA" id="ARBA00023002"/>
    </source>
</evidence>
<proteinExistence type="inferred from homology"/>
<protein>
    <submittedName>
        <fullName evidence="9">Uncharacterized protein</fullName>
    </submittedName>
</protein>
<feature type="domain" description="Plastocyanin-like" evidence="8">
    <location>
        <begin position="72"/>
        <end position="176"/>
    </location>
</feature>
<dbReference type="EMBL" id="OU963899">
    <property type="protein sequence ID" value="CAH0406370.1"/>
    <property type="molecule type" value="Genomic_DNA"/>
</dbReference>
<evidence type="ECO:0000313" key="9">
    <source>
        <dbReference type="EMBL" id="CAH0406370.1"/>
    </source>
</evidence>
<dbReference type="PANTHER" id="PTHR11709:SF394">
    <property type="entry name" value="FI03373P-RELATED"/>
    <property type="match status" value="1"/>
</dbReference>
<feature type="signal peptide" evidence="5">
    <location>
        <begin position="1"/>
        <end position="20"/>
    </location>
</feature>
<dbReference type="SUPFAM" id="SSF49503">
    <property type="entry name" value="Cupredoxins"/>
    <property type="match status" value="3"/>
</dbReference>
<dbReference type="InterPro" id="IPR008972">
    <property type="entry name" value="Cupredoxin"/>
</dbReference>
<dbReference type="Proteomes" id="UP001153292">
    <property type="component" value="Chromosome 6"/>
</dbReference>
<keyword evidence="2" id="KW-0479">Metal-binding</keyword>
<keyword evidence="3" id="KW-0560">Oxidoreductase</keyword>
<dbReference type="InterPro" id="IPR001117">
    <property type="entry name" value="Cu-oxidase_2nd"/>
</dbReference>
<evidence type="ECO:0000259" key="7">
    <source>
        <dbReference type="Pfam" id="PF07731"/>
    </source>
</evidence>
<evidence type="ECO:0000313" key="10">
    <source>
        <dbReference type="Proteomes" id="UP001153292"/>
    </source>
</evidence>
<feature type="domain" description="Plastocyanin-like" evidence="6">
    <location>
        <begin position="215"/>
        <end position="318"/>
    </location>
</feature>
<sequence>MKLLVCCVLLIANISDNSKASLESYTPTSTNILFEDITRNADKSCNRPCKFNVKPRRCHYNFTVEPIVGDNDKIAISVNGITPGPPINVCVNDVIVVEVKNKIPDQDLTIHWHGVNQMGTPHMDGVPMVTQCPIAYGTSYKYAFIASSPGTFFYHADSVSHQSDGVYGSLIVNQPQPQEAHAALYDYDRSDEGTLLIAAQFPTLLSAYLEDVAHIQPDALTVNGDDENFKVFVLQGYAYRLRLINAIAIECPVIIQIEQHEMVVIATDGKPVKPLPARTVKLYPGERMDVVVRASQESGGYWIKVNAGGACAGVSANAMLLYSGFNYTSMLQQGVNEVDHENGLDSDSAVYGQMLESLQEVSQDAPPEPVYLGINRKKWNIKEKDIDFRYISDAIPKKVYYPASFGLKSSGVVQINGKSFLYPNTPMLLYPQDVKGDFICKVGEESENPEPQCVMVLEPKENVLELVLVNEGFESNESYTFHMHGYTMQVVSSGRHPQGKPMSKEEFEKLNQGGAVFRNLKHAPLKDTIVVPKKGYAVVRIKPDHGGSWLLECRSCGLSSLPAAIIINVPQKMPKSVVRSLAKCGNYRPPDVLLN</sequence>
<evidence type="ECO:0000259" key="6">
    <source>
        <dbReference type="Pfam" id="PF00394"/>
    </source>
</evidence>
<feature type="chain" id="PRO_5045672218" evidence="5">
    <location>
        <begin position="21"/>
        <end position="595"/>
    </location>
</feature>
<accession>A0ABN8BFX4</accession>
<organism evidence="9 10">
    <name type="scientific">Chilo suppressalis</name>
    <name type="common">Asiatic rice borer moth</name>
    <dbReference type="NCBI Taxonomy" id="168631"/>
    <lineage>
        <taxon>Eukaryota</taxon>
        <taxon>Metazoa</taxon>
        <taxon>Ecdysozoa</taxon>
        <taxon>Arthropoda</taxon>
        <taxon>Hexapoda</taxon>
        <taxon>Insecta</taxon>
        <taxon>Pterygota</taxon>
        <taxon>Neoptera</taxon>
        <taxon>Endopterygota</taxon>
        <taxon>Lepidoptera</taxon>
        <taxon>Glossata</taxon>
        <taxon>Ditrysia</taxon>
        <taxon>Pyraloidea</taxon>
        <taxon>Crambidae</taxon>
        <taxon>Crambinae</taxon>
        <taxon>Chilo</taxon>
    </lineage>
</organism>
<name>A0ABN8BFX4_CHISP</name>
<evidence type="ECO:0000256" key="4">
    <source>
        <dbReference type="ARBA" id="ARBA00023008"/>
    </source>
</evidence>
<evidence type="ECO:0000259" key="8">
    <source>
        <dbReference type="Pfam" id="PF07732"/>
    </source>
</evidence>
<dbReference type="InterPro" id="IPR011707">
    <property type="entry name" value="Cu-oxidase-like_N"/>
</dbReference>
<keyword evidence="10" id="KW-1185">Reference proteome</keyword>
<dbReference type="Gene3D" id="2.60.40.420">
    <property type="entry name" value="Cupredoxins - blue copper proteins"/>
    <property type="match status" value="3"/>
</dbReference>
<dbReference type="CDD" id="cd13858">
    <property type="entry name" value="CuRO_1_tcLCC2_insect_like"/>
    <property type="match status" value="1"/>
</dbReference>
<dbReference type="Pfam" id="PF00394">
    <property type="entry name" value="Cu-oxidase"/>
    <property type="match status" value="1"/>
</dbReference>
<dbReference type="Pfam" id="PF07731">
    <property type="entry name" value="Cu-oxidase_2"/>
    <property type="match status" value="1"/>
</dbReference>
<dbReference type="Pfam" id="PF07732">
    <property type="entry name" value="Cu-oxidase_3"/>
    <property type="match status" value="1"/>
</dbReference>
<comment type="similarity">
    <text evidence="1">Belongs to the multicopper oxidase family.</text>
</comment>
<evidence type="ECO:0000256" key="2">
    <source>
        <dbReference type="ARBA" id="ARBA00022723"/>
    </source>
</evidence>
<dbReference type="InterPro" id="IPR011706">
    <property type="entry name" value="Cu-oxidase_C"/>
</dbReference>
<dbReference type="InterPro" id="IPR045087">
    <property type="entry name" value="Cu-oxidase_fam"/>
</dbReference>
<keyword evidence="5" id="KW-0732">Signal</keyword>